<feature type="transmembrane region" description="Helical" evidence="1">
    <location>
        <begin position="239"/>
        <end position="263"/>
    </location>
</feature>
<feature type="transmembrane region" description="Helical" evidence="1">
    <location>
        <begin position="211"/>
        <end position="227"/>
    </location>
</feature>
<sequence length="316" mass="38497">MKNNYLINQFDKIKIPFWVYWMPILGPKLYWDFFRSLFREFDERDFIWRFRRKYMFLSFGIFIINAFLVFFINIILFVILLSLSFSLLYALYFFIASFGLSFVFQFIYQPLITMKSKSIIKKSYNHYYWSKYDREVDYNEDTSKIEKFNGNEIFTNFKNNFFTLKNDEFISNKEFDIPVELQCSEEQRRSYLRSRSSDPFGSYSLFKKRNCFVFSFVYWYVGMMYLLNEIDSVLNRSKLYLLGFIHFVVNLLYIVFHVTFLALMFTNVIPITNIGSNPFSVAYVFRFLMIPIPMIVYTLITLCFSFLYRKMFLKNF</sequence>
<dbReference type="Proteomes" id="UP000028523">
    <property type="component" value="Unassembled WGS sequence"/>
</dbReference>
<keyword evidence="1" id="KW-0812">Transmembrane</keyword>
<keyword evidence="1" id="KW-0472">Membrane</keyword>
<name>A0A084U3J1_MALIO</name>
<accession>A0A084U3J1</accession>
<protein>
    <submittedName>
        <fullName evidence="2">Uncharacterized protein</fullName>
    </submittedName>
</protein>
<dbReference type="EMBL" id="AWQU01000079">
    <property type="protein sequence ID" value="KFB07527.1"/>
    <property type="molecule type" value="Genomic_DNA"/>
</dbReference>
<dbReference type="AlphaFoldDB" id="A0A084U3J1"/>
<feature type="transmembrane region" description="Helical" evidence="1">
    <location>
        <begin position="283"/>
        <end position="308"/>
    </location>
</feature>
<evidence type="ECO:0000313" key="3">
    <source>
        <dbReference type="Proteomes" id="UP000028523"/>
    </source>
</evidence>
<reference evidence="2 3" key="1">
    <citation type="journal article" date="2014" name="PLoS ONE">
        <title>Reduction of Hydrogen Peroxide Accumulation and Toxicity by a Catalase from Mycoplasma iowae.</title>
        <authorList>
            <person name="Pritchard R.E."/>
            <person name="Prassinos A.J."/>
            <person name="Osborne J.D."/>
            <person name="Raviv Z."/>
            <person name="Balish M.F."/>
        </authorList>
    </citation>
    <scope>NUCLEOTIDE SEQUENCE [LARGE SCALE GENOMIC DNA]</scope>
    <source>
        <strain evidence="2 3">DK-CPA</strain>
    </source>
</reference>
<gene>
    <name evidence="2" type="ORF">P271_369</name>
</gene>
<keyword evidence="3" id="KW-1185">Reference proteome</keyword>
<evidence type="ECO:0000256" key="1">
    <source>
        <dbReference type="SAM" id="Phobius"/>
    </source>
</evidence>
<organism evidence="2 3">
    <name type="scientific">Malacoplasma iowae DK-CPA</name>
    <dbReference type="NCBI Taxonomy" id="1394179"/>
    <lineage>
        <taxon>Bacteria</taxon>
        <taxon>Bacillati</taxon>
        <taxon>Mycoplasmatota</taxon>
        <taxon>Mycoplasmoidales</taxon>
        <taxon>Mycoplasmoidaceae</taxon>
        <taxon>Malacoplasma</taxon>
    </lineage>
</organism>
<feature type="transmembrane region" description="Helical" evidence="1">
    <location>
        <begin position="15"/>
        <end position="33"/>
    </location>
</feature>
<feature type="transmembrane region" description="Helical" evidence="1">
    <location>
        <begin position="54"/>
        <end position="81"/>
    </location>
</feature>
<comment type="caution">
    <text evidence="2">The sequence shown here is derived from an EMBL/GenBank/DDBJ whole genome shotgun (WGS) entry which is preliminary data.</text>
</comment>
<keyword evidence="1" id="KW-1133">Transmembrane helix</keyword>
<feature type="transmembrane region" description="Helical" evidence="1">
    <location>
        <begin position="87"/>
        <end position="108"/>
    </location>
</feature>
<evidence type="ECO:0000313" key="2">
    <source>
        <dbReference type="EMBL" id="KFB07527.1"/>
    </source>
</evidence>
<proteinExistence type="predicted"/>